<reference evidence="1 2" key="1">
    <citation type="submission" date="2021-01" db="EMBL/GenBank/DDBJ databases">
        <title>Genomic Encyclopedia of Type Strains, Phase IV (KMG-IV): sequencing the most valuable type-strain genomes for metagenomic binning, comparative biology and taxonomic classification.</title>
        <authorList>
            <person name="Goeker M."/>
        </authorList>
    </citation>
    <scope>NUCLEOTIDE SEQUENCE [LARGE SCALE GENOMIC DNA]</scope>
    <source>
        <strain evidence="1 2">DSM 25540</strain>
    </source>
</reference>
<organism evidence="1 2">
    <name type="scientific">Geomicrobium sediminis</name>
    <dbReference type="NCBI Taxonomy" id="1347788"/>
    <lineage>
        <taxon>Bacteria</taxon>
        <taxon>Bacillati</taxon>
        <taxon>Bacillota</taxon>
        <taxon>Bacilli</taxon>
        <taxon>Bacillales</taxon>
        <taxon>Geomicrobium</taxon>
    </lineage>
</organism>
<dbReference type="EMBL" id="JAFBEC010000023">
    <property type="protein sequence ID" value="MBM7635085.1"/>
    <property type="molecule type" value="Genomic_DNA"/>
</dbReference>
<keyword evidence="2" id="KW-1185">Reference proteome</keyword>
<accession>A0ABS2PI31</accession>
<proteinExistence type="predicted"/>
<evidence type="ECO:0000313" key="2">
    <source>
        <dbReference type="Proteomes" id="UP000741863"/>
    </source>
</evidence>
<dbReference type="Proteomes" id="UP000741863">
    <property type="component" value="Unassembled WGS sequence"/>
</dbReference>
<evidence type="ECO:0000313" key="1">
    <source>
        <dbReference type="EMBL" id="MBM7635085.1"/>
    </source>
</evidence>
<comment type="caution">
    <text evidence="1">The sequence shown here is derived from an EMBL/GenBank/DDBJ whole genome shotgun (WGS) entry which is preliminary data.</text>
</comment>
<name>A0ABS2PI31_9BACL</name>
<protein>
    <submittedName>
        <fullName evidence="1">Uncharacterized protein</fullName>
    </submittedName>
</protein>
<dbReference type="RefSeq" id="WP_204699808.1">
    <property type="nucleotide sequence ID" value="NZ_JAFBEC010000023.1"/>
</dbReference>
<gene>
    <name evidence="1" type="ORF">JOD17_004228</name>
</gene>
<sequence>MKRKDKKIVITLLSVVAILIIGGMFVPISVSAPSDTRTIIDHTTQTYAAPSCFDEAEMTNFLQETTFGHAKSLDYDAESSCSTDFYTQSDVPIFFAMLQLFGLGEQQWSEEDRL</sequence>